<dbReference type="EMBL" id="NPBY01000063">
    <property type="protein sequence ID" value="PAD73661.1"/>
    <property type="molecule type" value="Genomic_DNA"/>
</dbReference>
<comment type="caution">
    <text evidence="1">The sequence shown here is derived from an EMBL/GenBank/DDBJ whole genome shotgun (WGS) entry which is preliminary data.</text>
</comment>
<proteinExistence type="predicted"/>
<gene>
    <name evidence="1" type="ORF">CHH67_19685</name>
</gene>
<dbReference type="OrthoDB" id="2476654at2"/>
<accession>A0A268EKL8</accession>
<sequence>MGIYVICQENSNAVRAAITNVQPEQMVPEGIQTEEESIPRPEDIPGLSPVLMLNKENNTLYYDYIAPDSVLSRLQKANAELNLTIGNLVLESANDKATISSLEDTVGSLLLEVAALKGGAE</sequence>
<dbReference type="Proteomes" id="UP000215596">
    <property type="component" value="Unassembled WGS sequence"/>
</dbReference>
<protein>
    <submittedName>
        <fullName evidence="1">Uncharacterized protein</fullName>
    </submittedName>
</protein>
<evidence type="ECO:0000313" key="1">
    <source>
        <dbReference type="EMBL" id="PAD73661.1"/>
    </source>
</evidence>
<dbReference type="RefSeq" id="WP_095267066.1">
    <property type="nucleotide sequence ID" value="NZ_NPBY01000063.1"/>
</dbReference>
<organism evidence="1 2">
    <name type="scientific">Paenibacillus campinasensis</name>
    <dbReference type="NCBI Taxonomy" id="66347"/>
    <lineage>
        <taxon>Bacteria</taxon>
        <taxon>Bacillati</taxon>
        <taxon>Bacillota</taxon>
        <taxon>Bacilli</taxon>
        <taxon>Bacillales</taxon>
        <taxon>Paenibacillaceae</taxon>
        <taxon>Paenibacillus</taxon>
    </lineage>
</organism>
<name>A0A268EKL8_9BACL</name>
<reference evidence="1 2" key="1">
    <citation type="submission" date="2017-07" db="EMBL/GenBank/DDBJ databases">
        <title>Isolation and whole genome analysis of endospore-forming bacteria from heroin.</title>
        <authorList>
            <person name="Kalinowski J."/>
            <person name="Ahrens B."/>
            <person name="Al-Dilaimi A."/>
            <person name="Winkler A."/>
            <person name="Wibberg D."/>
            <person name="Schleenbecker U."/>
            <person name="Ruckert C."/>
            <person name="Wolfel R."/>
            <person name="Grass G."/>
        </authorList>
    </citation>
    <scope>NUCLEOTIDE SEQUENCE [LARGE SCALE GENOMIC DNA]</scope>
    <source>
        <strain evidence="1 2">7537-G1</strain>
    </source>
</reference>
<evidence type="ECO:0000313" key="2">
    <source>
        <dbReference type="Proteomes" id="UP000215596"/>
    </source>
</evidence>
<dbReference type="AlphaFoldDB" id="A0A268EKL8"/>